<feature type="transmembrane region" description="Helical" evidence="1">
    <location>
        <begin position="20"/>
        <end position="39"/>
    </location>
</feature>
<dbReference type="EMBL" id="JANUBF010000043">
    <property type="protein sequence ID" value="MCS4038186.1"/>
    <property type="molecule type" value="Genomic_DNA"/>
</dbReference>
<reference evidence="2" key="1">
    <citation type="submission" date="2022-08" db="EMBL/GenBank/DDBJ databases">
        <title>Genomic Encyclopedia of Type Strains, Phase V (KMG-V): Genome sequencing to study the core and pangenomes of soil and plant-associated prokaryotes.</title>
        <authorList>
            <person name="Whitman W."/>
        </authorList>
    </citation>
    <scope>NUCLEOTIDE SEQUENCE</scope>
    <source>
        <strain evidence="2">SP3012</strain>
    </source>
</reference>
<comment type="caution">
    <text evidence="2">The sequence shown here is derived from an EMBL/GenBank/DDBJ whole genome shotgun (WGS) entry which is preliminary data.</text>
</comment>
<sequence>MFPVSQPCRPSSSKLVLYRASVSAVVASILILVSGCGGADRYAVDKSRVASRIYSTEKKVPHPDSLEDVFVIRRPSTGGRDSIGFKQEADLQSLLEKWSSAAGPNRYYNRESHFATLRSKELALAHVSERAGSTLSDSVPPGGTKARSDSSTAIADQLESYRETVCINVYLFGLTSKPFTDNPPDATQLQIVDQVIRPTERRYSARRPTYLPDGKTTYQRLTLVFPRVVGGTDILKRSAGINLELPGMRFSWTWEEDVDQGFGRRSWSQRPSQK</sequence>
<evidence type="ECO:0000256" key="1">
    <source>
        <dbReference type="SAM" id="Phobius"/>
    </source>
</evidence>
<accession>A0A9X3A0F7</accession>
<name>A0A9X3A0F7_9BACT</name>
<evidence type="ECO:0000313" key="3">
    <source>
        <dbReference type="Proteomes" id="UP001155040"/>
    </source>
</evidence>
<dbReference type="AlphaFoldDB" id="A0A9X3A0F7"/>
<evidence type="ECO:0000313" key="2">
    <source>
        <dbReference type="EMBL" id="MCS4038186.1"/>
    </source>
</evidence>
<proteinExistence type="predicted"/>
<keyword evidence="1" id="KW-0472">Membrane</keyword>
<organism evidence="2 3">
    <name type="scientific">Salinibacter ruber</name>
    <dbReference type="NCBI Taxonomy" id="146919"/>
    <lineage>
        <taxon>Bacteria</taxon>
        <taxon>Pseudomonadati</taxon>
        <taxon>Rhodothermota</taxon>
        <taxon>Rhodothermia</taxon>
        <taxon>Rhodothermales</taxon>
        <taxon>Salinibacteraceae</taxon>
        <taxon>Salinibacter</taxon>
    </lineage>
</organism>
<keyword evidence="1" id="KW-0812">Transmembrane</keyword>
<gene>
    <name evidence="2" type="ORF">GGQ01_003276</name>
</gene>
<protein>
    <submittedName>
        <fullName evidence="2">Uncharacterized protein</fullName>
    </submittedName>
</protein>
<keyword evidence="1" id="KW-1133">Transmembrane helix</keyword>
<dbReference type="Proteomes" id="UP001155040">
    <property type="component" value="Unassembled WGS sequence"/>
</dbReference>